<organism evidence="2 3">
    <name type="scientific">Rubripirellula amarantea</name>
    <dbReference type="NCBI Taxonomy" id="2527999"/>
    <lineage>
        <taxon>Bacteria</taxon>
        <taxon>Pseudomonadati</taxon>
        <taxon>Planctomycetota</taxon>
        <taxon>Planctomycetia</taxon>
        <taxon>Pirellulales</taxon>
        <taxon>Pirellulaceae</taxon>
        <taxon>Rubripirellula</taxon>
    </lineage>
</organism>
<reference evidence="2 3" key="1">
    <citation type="submission" date="2019-02" db="EMBL/GenBank/DDBJ databases">
        <title>Deep-cultivation of Planctomycetes and their phenomic and genomic characterization uncovers novel biology.</title>
        <authorList>
            <person name="Wiegand S."/>
            <person name="Jogler M."/>
            <person name="Boedeker C."/>
            <person name="Pinto D."/>
            <person name="Vollmers J."/>
            <person name="Rivas-Marin E."/>
            <person name="Kohn T."/>
            <person name="Peeters S.H."/>
            <person name="Heuer A."/>
            <person name="Rast P."/>
            <person name="Oberbeckmann S."/>
            <person name="Bunk B."/>
            <person name="Jeske O."/>
            <person name="Meyerdierks A."/>
            <person name="Storesund J.E."/>
            <person name="Kallscheuer N."/>
            <person name="Luecker S."/>
            <person name="Lage O.M."/>
            <person name="Pohl T."/>
            <person name="Merkel B.J."/>
            <person name="Hornburger P."/>
            <person name="Mueller R.-W."/>
            <person name="Bruemmer F."/>
            <person name="Labrenz M."/>
            <person name="Spormann A.M."/>
            <person name="Op Den Camp H."/>
            <person name="Overmann J."/>
            <person name="Amann R."/>
            <person name="Jetten M.S.M."/>
            <person name="Mascher T."/>
            <person name="Medema M.H."/>
            <person name="Devos D.P."/>
            <person name="Kaster A.-K."/>
            <person name="Ovreas L."/>
            <person name="Rohde M."/>
            <person name="Galperin M.Y."/>
            <person name="Jogler C."/>
        </authorList>
    </citation>
    <scope>NUCLEOTIDE SEQUENCE [LARGE SCALE GENOMIC DNA]</scope>
    <source>
        <strain evidence="2 3">Pla22</strain>
    </source>
</reference>
<feature type="signal peptide" evidence="1">
    <location>
        <begin position="1"/>
        <end position="26"/>
    </location>
</feature>
<gene>
    <name evidence="2" type="ORF">Pla22_36580</name>
</gene>
<dbReference type="OrthoDB" id="275799at2"/>
<dbReference type="EMBL" id="SJPI01000002">
    <property type="protein sequence ID" value="TWT50915.1"/>
    <property type="molecule type" value="Genomic_DNA"/>
</dbReference>
<keyword evidence="3" id="KW-1185">Reference proteome</keyword>
<dbReference type="SUPFAM" id="SSF51120">
    <property type="entry name" value="beta-Roll"/>
    <property type="match status" value="1"/>
</dbReference>
<dbReference type="RefSeq" id="WP_146516053.1">
    <property type="nucleotide sequence ID" value="NZ_SJPI01000002.1"/>
</dbReference>
<dbReference type="InterPro" id="IPR011049">
    <property type="entry name" value="Serralysin-like_metalloprot_C"/>
</dbReference>
<dbReference type="AlphaFoldDB" id="A0A5C5WL77"/>
<evidence type="ECO:0000256" key="1">
    <source>
        <dbReference type="SAM" id="SignalP"/>
    </source>
</evidence>
<accession>A0A5C5WL77</accession>
<keyword evidence="1" id="KW-0732">Signal</keyword>
<dbReference type="Proteomes" id="UP000316598">
    <property type="component" value="Unassembled WGS sequence"/>
</dbReference>
<comment type="caution">
    <text evidence="2">The sequence shown here is derived from an EMBL/GenBank/DDBJ whole genome shotgun (WGS) entry which is preliminary data.</text>
</comment>
<proteinExistence type="predicted"/>
<evidence type="ECO:0000313" key="2">
    <source>
        <dbReference type="EMBL" id="TWT50915.1"/>
    </source>
</evidence>
<evidence type="ECO:0000313" key="3">
    <source>
        <dbReference type="Proteomes" id="UP000316598"/>
    </source>
</evidence>
<feature type="chain" id="PRO_5023059780" evidence="1">
    <location>
        <begin position="27"/>
        <end position="305"/>
    </location>
</feature>
<sequence length="305" mass="33334" precursor="true">MSTLKLSPARLLTLGFLFAVTIPLQAQDFQSLSDVLPPQTEDVDDIELVDDWGNGMIALVGTPDDDKILIEIDRNSIRFHVNDKYVGRIRENDLPSEHDDAPDSMDSSPSLLLKVFVSGGGGDDFISVFNDPDGPSLNLFDRVNFVLYGADGFDVLVSEGVDQVRFIGGPGTDILIGDGFGAEYLGSELLVTDWDNFEAVAAPDGCRDRIFPGHPESTAYRNYFLDIAPVSYVSPSVQTLDKNPPKLPGLGNIASREKGDVVTPQPIVYDSILLERDEVNNEIGCLVFDLHFREDGTMLPPTLAE</sequence>
<name>A0A5C5WL77_9BACT</name>
<protein>
    <submittedName>
        <fullName evidence="2">Uncharacterized protein</fullName>
    </submittedName>
</protein>